<dbReference type="GO" id="GO:0000976">
    <property type="term" value="F:transcription cis-regulatory region binding"/>
    <property type="evidence" value="ECO:0007669"/>
    <property type="project" value="TreeGrafter"/>
</dbReference>
<dbReference type="PROSITE" id="PS00027">
    <property type="entry name" value="HOMEOBOX_1"/>
    <property type="match status" value="1"/>
</dbReference>
<feature type="domain" description="Homeobox" evidence="8">
    <location>
        <begin position="161"/>
        <end position="217"/>
    </location>
</feature>
<evidence type="ECO:0000313" key="10">
    <source>
        <dbReference type="Proteomes" id="UP000813824"/>
    </source>
</evidence>
<dbReference type="InterPro" id="IPR017970">
    <property type="entry name" value="Homeobox_CS"/>
</dbReference>
<protein>
    <recommendedName>
        <fullName evidence="8">Homeobox domain-containing protein</fullName>
    </recommendedName>
</protein>
<dbReference type="InterPro" id="IPR051775">
    <property type="entry name" value="Homeobox_domain"/>
</dbReference>
<feature type="region of interest" description="Disordered" evidence="7">
    <location>
        <begin position="212"/>
        <end position="268"/>
    </location>
</feature>
<feature type="DNA-binding region" description="Homeobox" evidence="5">
    <location>
        <begin position="163"/>
        <end position="218"/>
    </location>
</feature>
<dbReference type="AlphaFoldDB" id="A0A8K0UL55"/>
<dbReference type="GO" id="GO:0000981">
    <property type="term" value="F:DNA-binding transcription factor activity, RNA polymerase II-specific"/>
    <property type="evidence" value="ECO:0007669"/>
    <property type="project" value="InterPro"/>
</dbReference>
<reference evidence="9" key="1">
    <citation type="journal article" date="2021" name="New Phytol.">
        <title>Evolutionary innovations through gain and loss of genes in the ectomycorrhizal Boletales.</title>
        <authorList>
            <person name="Wu G."/>
            <person name="Miyauchi S."/>
            <person name="Morin E."/>
            <person name="Kuo A."/>
            <person name="Drula E."/>
            <person name="Varga T."/>
            <person name="Kohler A."/>
            <person name="Feng B."/>
            <person name="Cao Y."/>
            <person name="Lipzen A."/>
            <person name="Daum C."/>
            <person name="Hundley H."/>
            <person name="Pangilinan J."/>
            <person name="Johnson J."/>
            <person name="Barry K."/>
            <person name="LaButti K."/>
            <person name="Ng V."/>
            <person name="Ahrendt S."/>
            <person name="Min B."/>
            <person name="Choi I.G."/>
            <person name="Park H."/>
            <person name="Plett J.M."/>
            <person name="Magnuson J."/>
            <person name="Spatafora J.W."/>
            <person name="Nagy L.G."/>
            <person name="Henrissat B."/>
            <person name="Grigoriev I.V."/>
            <person name="Yang Z.L."/>
            <person name="Xu J."/>
            <person name="Martin F.M."/>
        </authorList>
    </citation>
    <scope>NUCLEOTIDE SEQUENCE</scope>
    <source>
        <strain evidence="9">KKN 215</strain>
    </source>
</reference>
<evidence type="ECO:0000256" key="3">
    <source>
        <dbReference type="ARBA" id="ARBA00023155"/>
    </source>
</evidence>
<evidence type="ECO:0000313" key="9">
    <source>
        <dbReference type="EMBL" id="KAH8099337.1"/>
    </source>
</evidence>
<feature type="compositionally biased region" description="Low complexity" evidence="7">
    <location>
        <begin position="230"/>
        <end position="246"/>
    </location>
</feature>
<feature type="compositionally biased region" description="Low complexity" evidence="7">
    <location>
        <begin position="461"/>
        <end position="471"/>
    </location>
</feature>
<evidence type="ECO:0000259" key="8">
    <source>
        <dbReference type="PROSITE" id="PS50071"/>
    </source>
</evidence>
<dbReference type="SUPFAM" id="SSF46689">
    <property type="entry name" value="Homeodomain-like"/>
    <property type="match status" value="1"/>
</dbReference>
<evidence type="ECO:0000256" key="4">
    <source>
        <dbReference type="ARBA" id="ARBA00023242"/>
    </source>
</evidence>
<feature type="compositionally biased region" description="Basic residues" evidence="7">
    <location>
        <begin position="436"/>
        <end position="451"/>
    </location>
</feature>
<name>A0A8K0UL55_9AGAR</name>
<keyword evidence="3 5" id="KW-0371">Homeobox</keyword>
<dbReference type="OrthoDB" id="6159439at2759"/>
<organism evidence="9 10">
    <name type="scientific">Cristinia sonorae</name>
    <dbReference type="NCBI Taxonomy" id="1940300"/>
    <lineage>
        <taxon>Eukaryota</taxon>
        <taxon>Fungi</taxon>
        <taxon>Dikarya</taxon>
        <taxon>Basidiomycota</taxon>
        <taxon>Agaricomycotina</taxon>
        <taxon>Agaricomycetes</taxon>
        <taxon>Agaricomycetidae</taxon>
        <taxon>Agaricales</taxon>
        <taxon>Pleurotineae</taxon>
        <taxon>Stephanosporaceae</taxon>
        <taxon>Cristinia</taxon>
    </lineage>
</organism>
<keyword evidence="10" id="KW-1185">Reference proteome</keyword>
<comment type="subcellular location">
    <subcellularLocation>
        <location evidence="1 5 6">Nucleus</location>
    </subcellularLocation>
</comment>
<keyword evidence="4 5" id="KW-0539">Nucleus</keyword>
<evidence type="ECO:0000256" key="6">
    <source>
        <dbReference type="RuleBase" id="RU000682"/>
    </source>
</evidence>
<evidence type="ECO:0000256" key="5">
    <source>
        <dbReference type="PROSITE-ProRule" id="PRU00108"/>
    </source>
</evidence>
<dbReference type="GO" id="GO:0005634">
    <property type="term" value="C:nucleus"/>
    <property type="evidence" value="ECO:0007669"/>
    <property type="project" value="UniProtKB-SubCell"/>
</dbReference>
<dbReference type="InterPro" id="IPR001356">
    <property type="entry name" value="HD"/>
</dbReference>
<feature type="compositionally biased region" description="Polar residues" evidence="7">
    <location>
        <begin position="416"/>
        <end position="426"/>
    </location>
</feature>
<dbReference type="Proteomes" id="UP000813824">
    <property type="component" value="Unassembled WGS sequence"/>
</dbReference>
<sequence>MSTSISPSRIQSSDSLRRIADSARSLLTSIGPAPSVFEPSTPLVDIKDTIAFIPPAQPITSLLISRGLPHDTSRRISDAYVHKAGVFKRECETQFAQVLRHWKSGLHTSLDSERILSAMQSAYIQRYQANLKEWQQLLIAKTFSHTAAQDVQEMNELPLLEKKSTFRPESVPFLEKAYANNAYPNRSEKESLAWETGMEYKQINIWFQNRRARSKKDGQTPKRTATFAVASSSYSRSPSAARTTTPLPDSNNTINNISPLSPSARPGVNESSMDCLSCFQRPPHAYPAPYPPVCASDPFPVRNGCGSFDSPWPRKCATRAVRSSLLDMDTLITGMVNLALADETCNSSVPLATFTIVPARAPLPALIRITPKGTFARPVASQATATALLPNAGLTLSSSNKGPYKGLSMRVPDTPPSTSSRVSQSPPTRPLPIIRSKSKTRHNDRQRRRPITRSPSPPPSSRSTSVSSLLSDHSESSYGPATPPSESHQSEPISFKSDISLGLFSSTSPDYPWSFSLGGS</sequence>
<dbReference type="SMART" id="SM00389">
    <property type="entry name" value="HOX"/>
    <property type="match status" value="1"/>
</dbReference>
<dbReference type="PANTHER" id="PTHR24323:SF7">
    <property type="entry name" value="HOMEOBOX DOMAIN-CONTAINING PROTEIN"/>
    <property type="match status" value="1"/>
</dbReference>
<evidence type="ECO:0000256" key="1">
    <source>
        <dbReference type="ARBA" id="ARBA00004123"/>
    </source>
</evidence>
<dbReference type="PROSITE" id="PS50071">
    <property type="entry name" value="HOMEOBOX_2"/>
    <property type="match status" value="1"/>
</dbReference>
<dbReference type="InterPro" id="IPR009057">
    <property type="entry name" value="Homeodomain-like_sf"/>
</dbReference>
<accession>A0A8K0UL55</accession>
<dbReference type="PANTHER" id="PTHR24323">
    <property type="entry name" value="CEH-10 HOMEODOMAIN-CONTAINING HOMOLOG"/>
    <property type="match status" value="1"/>
</dbReference>
<evidence type="ECO:0000256" key="7">
    <source>
        <dbReference type="SAM" id="MobiDB-lite"/>
    </source>
</evidence>
<proteinExistence type="predicted"/>
<feature type="compositionally biased region" description="Polar residues" evidence="7">
    <location>
        <begin position="247"/>
        <end position="261"/>
    </location>
</feature>
<feature type="region of interest" description="Disordered" evidence="7">
    <location>
        <begin position="393"/>
        <end position="494"/>
    </location>
</feature>
<evidence type="ECO:0000256" key="2">
    <source>
        <dbReference type="ARBA" id="ARBA00023125"/>
    </source>
</evidence>
<comment type="caution">
    <text evidence="9">The sequence shown here is derived from an EMBL/GenBank/DDBJ whole genome shotgun (WGS) entry which is preliminary data.</text>
</comment>
<dbReference type="EMBL" id="JAEVFJ010000020">
    <property type="protein sequence ID" value="KAH8099337.1"/>
    <property type="molecule type" value="Genomic_DNA"/>
</dbReference>
<gene>
    <name evidence="9" type="ORF">BXZ70DRAFT_293416</name>
</gene>
<dbReference type="Pfam" id="PF00046">
    <property type="entry name" value="Homeodomain"/>
    <property type="match status" value="1"/>
</dbReference>
<dbReference type="Gene3D" id="1.10.10.60">
    <property type="entry name" value="Homeodomain-like"/>
    <property type="match status" value="1"/>
</dbReference>
<dbReference type="CDD" id="cd00086">
    <property type="entry name" value="homeodomain"/>
    <property type="match status" value="1"/>
</dbReference>
<keyword evidence="2 5" id="KW-0238">DNA-binding</keyword>